<evidence type="ECO:0000256" key="2">
    <source>
        <dbReference type="SAM" id="SignalP"/>
    </source>
</evidence>
<dbReference type="AlphaFoldDB" id="R9AAG2"/>
<dbReference type="KEGG" id="wic:J056_002497"/>
<dbReference type="InterPro" id="IPR000772">
    <property type="entry name" value="Ricin_B_lectin"/>
</dbReference>
<keyword evidence="4" id="KW-0326">Glycosidase</keyword>
<feature type="chain" id="PRO_5004470358" evidence="2">
    <location>
        <begin position="18"/>
        <end position="230"/>
    </location>
</feature>
<keyword evidence="2" id="KW-0732">Signal</keyword>
<feature type="signal peptide" evidence="2">
    <location>
        <begin position="1"/>
        <end position="17"/>
    </location>
</feature>
<reference evidence="5" key="1">
    <citation type="journal article" date="2013" name="BMC Genomics">
        <title>Genome and transcriptome sequencing of the halophilic fungus Wallemia ichthyophaga: haloadaptations present and absent.</title>
        <authorList>
            <person name="Zajc J."/>
            <person name="Liu Y."/>
            <person name="Dai W."/>
            <person name="Yang Z."/>
            <person name="Hu J."/>
            <person name="Gostincar C."/>
            <person name="Gunde-Cimerman N."/>
        </authorList>
    </citation>
    <scope>NUCLEOTIDE SEQUENCE [LARGE SCALE GENOMIC DNA]</scope>
    <source>
        <strain evidence="5">EXF-994 / CBS 113033</strain>
    </source>
</reference>
<dbReference type="SMART" id="SM00458">
    <property type="entry name" value="RICIN"/>
    <property type="match status" value="1"/>
</dbReference>
<keyword evidence="4" id="KW-0119">Carbohydrate metabolism</keyword>
<feature type="region of interest" description="Disordered" evidence="1">
    <location>
        <begin position="18"/>
        <end position="104"/>
    </location>
</feature>
<dbReference type="Pfam" id="PF00652">
    <property type="entry name" value="Ricin_B_lectin"/>
    <property type="match status" value="1"/>
</dbReference>
<proteinExistence type="predicted"/>
<name>R9AAG2_WALI9</name>
<dbReference type="PROSITE" id="PS50231">
    <property type="entry name" value="RICIN_B_LECTIN"/>
    <property type="match status" value="1"/>
</dbReference>
<dbReference type="SUPFAM" id="SSF50370">
    <property type="entry name" value="Ricin B-like lectins"/>
    <property type="match status" value="1"/>
</dbReference>
<organism evidence="4 5">
    <name type="scientific">Wallemia ichthyophaga (strain EXF-994 / CBS 113033)</name>
    <dbReference type="NCBI Taxonomy" id="1299270"/>
    <lineage>
        <taxon>Eukaryota</taxon>
        <taxon>Fungi</taxon>
        <taxon>Dikarya</taxon>
        <taxon>Basidiomycota</taxon>
        <taxon>Wallemiomycotina</taxon>
        <taxon>Wallemiomycetes</taxon>
        <taxon>Wallemiales</taxon>
        <taxon>Wallemiaceae</taxon>
        <taxon>Wallemia</taxon>
    </lineage>
</organism>
<gene>
    <name evidence="4" type="ORF">J056_002497</name>
</gene>
<keyword evidence="4" id="KW-0378">Hydrolase</keyword>
<dbReference type="GeneID" id="20375449"/>
<evidence type="ECO:0000256" key="1">
    <source>
        <dbReference type="SAM" id="MobiDB-lite"/>
    </source>
</evidence>
<dbReference type="Gene3D" id="2.80.10.50">
    <property type="match status" value="1"/>
</dbReference>
<dbReference type="OMA" id="QQWVIAP"/>
<dbReference type="OrthoDB" id="6770063at2759"/>
<keyword evidence="4" id="KW-0858">Xylan degradation</keyword>
<dbReference type="EMBL" id="KE007244">
    <property type="protein sequence ID" value="EOQ99171.1"/>
    <property type="molecule type" value="Genomic_DNA"/>
</dbReference>
<accession>R9AAG2</accession>
<dbReference type="HOGENOM" id="CLU_088976_0_0_1"/>
<keyword evidence="5" id="KW-1185">Reference proteome</keyword>
<dbReference type="eggNOG" id="ENOG502SQ8M">
    <property type="taxonomic scope" value="Eukaryota"/>
</dbReference>
<keyword evidence="4" id="KW-0624">Polysaccharide degradation</keyword>
<dbReference type="GO" id="GO:0016798">
    <property type="term" value="F:hydrolase activity, acting on glycosyl bonds"/>
    <property type="evidence" value="ECO:0007669"/>
    <property type="project" value="UniProtKB-KW"/>
</dbReference>
<evidence type="ECO:0000313" key="5">
    <source>
        <dbReference type="Proteomes" id="UP000014064"/>
    </source>
</evidence>
<sequence length="230" mass="24576">MKVQIVTLATIAALAAALPQGGEPPSGTASETSMSTMPTESTSMPGETSTMPPEETSTMPPEETSTMPPEETSTMPPEETSTMPPDSTSTMPNGVPAPTETGMAIHPNGNMSKCVDVAGAEFSNGTPVQIYDCNDTEAQKFVFTEGETKVKVANHDYCLDAGSDPASGTMAKIWQCYEDLDAQSFYYTDDYRMAVLGEGLCLDLTDGMMANGTVLQTWYCTDNNTNQIWN</sequence>
<dbReference type="CDD" id="cd00161">
    <property type="entry name" value="beta-trefoil_Ricin-like"/>
    <property type="match status" value="1"/>
</dbReference>
<feature type="domain" description="Ricin B lectin" evidence="3">
    <location>
        <begin position="99"/>
        <end position="230"/>
    </location>
</feature>
<feature type="compositionally biased region" description="Low complexity" evidence="1">
    <location>
        <begin position="30"/>
        <end position="92"/>
    </location>
</feature>
<protein>
    <submittedName>
        <fullName evidence="4">Endo-1,4-beta-xylanase A</fullName>
    </submittedName>
</protein>
<dbReference type="RefSeq" id="XP_009270037.1">
    <property type="nucleotide sequence ID" value="XM_009271762.1"/>
</dbReference>
<dbReference type="InterPro" id="IPR035992">
    <property type="entry name" value="Ricin_B-like_lectins"/>
</dbReference>
<evidence type="ECO:0000259" key="3">
    <source>
        <dbReference type="SMART" id="SM00458"/>
    </source>
</evidence>
<dbReference type="GO" id="GO:0045493">
    <property type="term" value="P:xylan catabolic process"/>
    <property type="evidence" value="ECO:0007669"/>
    <property type="project" value="UniProtKB-KW"/>
</dbReference>
<evidence type="ECO:0000313" key="4">
    <source>
        <dbReference type="EMBL" id="EOQ99171.1"/>
    </source>
</evidence>
<dbReference type="Proteomes" id="UP000014064">
    <property type="component" value="Unassembled WGS sequence"/>
</dbReference>